<dbReference type="Proteomes" id="UP001338125">
    <property type="component" value="Unassembled WGS sequence"/>
</dbReference>
<feature type="transmembrane region" description="Helical" evidence="2">
    <location>
        <begin position="433"/>
        <end position="455"/>
    </location>
</feature>
<accession>A0ABR0SFZ3</accession>
<comment type="caution">
    <text evidence="3">The sequence shown here is derived from an EMBL/GenBank/DDBJ whole genome shotgun (WGS) entry which is preliminary data.</text>
</comment>
<feature type="region of interest" description="Disordered" evidence="1">
    <location>
        <begin position="568"/>
        <end position="588"/>
    </location>
</feature>
<dbReference type="Pfam" id="PF11915">
    <property type="entry name" value="DUF3433"/>
    <property type="match status" value="1"/>
</dbReference>
<dbReference type="PANTHER" id="PTHR37544">
    <property type="entry name" value="SPRAY-RELATED"/>
    <property type="match status" value="1"/>
</dbReference>
<feature type="transmembrane region" description="Helical" evidence="2">
    <location>
        <begin position="613"/>
        <end position="634"/>
    </location>
</feature>
<evidence type="ECO:0000313" key="3">
    <source>
        <dbReference type="EMBL" id="KAK5991093.1"/>
    </source>
</evidence>
<keyword evidence="2" id="KW-1133">Transmembrane helix</keyword>
<feature type="transmembrane region" description="Helical" evidence="2">
    <location>
        <begin position="729"/>
        <end position="756"/>
    </location>
</feature>
<proteinExistence type="predicted"/>
<protein>
    <recommendedName>
        <fullName evidence="5">Phosphoribosylaminoimidazole-succinocarboxamide synthase</fullName>
    </recommendedName>
</protein>
<feature type="transmembrane region" description="Helical" evidence="2">
    <location>
        <begin position="467"/>
        <end position="490"/>
    </location>
</feature>
<feature type="transmembrane region" description="Helical" evidence="2">
    <location>
        <begin position="768"/>
        <end position="787"/>
    </location>
</feature>
<name>A0ABR0SFZ3_9HYPO</name>
<feature type="transmembrane region" description="Helical" evidence="2">
    <location>
        <begin position="654"/>
        <end position="677"/>
    </location>
</feature>
<sequence>MNFQNLNFDYVEAPQSSDLTSKLHKTLSGRSNGRRSGSWSSQQPRPISEIDSHSTIRQQQRERRRSRRYRNSSSTANNSLSPQPTVVPHAPSPPSPPSQTDSVSELYGPDRLFANPSVQPVGYHAITSPEQTPVVHFDEAQLAMFAADNAARMASINIKDELALAAGKVTPGVDDTPYIQYALQALVGAHGTSPPQHLLSGTSDVASERYQLPRNIRDEEVGTRPITYPQVTPPDIANVHDQPAHLGAGVARPDLPAQPPAQQHHIPIFPQPPRSSAGTVDPTAITSSRWVPVTKDMRHSLDPQSRTYQPLTFKPRILRPFSMIILIILCLLMTVALIFSATYSDGHDGLTPYPGSIYSGQYFVFRILPQLLAGIIFIYAQSIVTTSLRILPFTALANEDPRERYMALFQQLYPVSFLLPQFVGPWQFKLFDVATWLAIFTIPLQSATFACIYVGDKWIWAPVQGVVWTLVALYIILLLSTAALMVYWFGQWTGLIWDIRSIGDALPLLNRSNGMASYARNDLAENSADFKAQLRERWFDRLGYWRTEDMITGGIWYTLGASSDDQDAKALPPAMGRRASDDPSVDSRDLAPVGSFDRARGKYLPWCLRDGPVLVSVAVSSLLLLALLIVSFLPQTRLESGFFAGVTAKPTRSAFSPANFVFSFVPSLIGMILFLLFQSVDQALRIHQPWADLYEVNGSLARRSLLADYAACLPLQSTWRATNNGHWRVAAVSLLAAVFVFIPILAGGLFMALTGIDGKVRMYPSMPVFGVLLAFLFLYVGGLSLMVPHRRQFLLPRPVTSIGEMISFCSAEELTQDAAFRSVRSREDLEGRLGVGRDDTREESTWFFGIVPGRDEHRLSVRRMKKFTEKRLRSRSVRSMV</sequence>
<dbReference type="PANTHER" id="PTHR37544:SF1">
    <property type="entry name" value="PHOSPHORIBOSYLAMINOIMIDAZOLE-SUCCINOCARBOXAMIDE SYNTHASE"/>
    <property type="match status" value="1"/>
</dbReference>
<keyword evidence="4" id="KW-1185">Reference proteome</keyword>
<feature type="compositionally biased region" description="Basic and acidic residues" evidence="1">
    <location>
        <begin position="578"/>
        <end position="588"/>
    </location>
</feature>
<feature type="region of interest" description="Disordered" evidence="1">
    <location>
        <begin position="255"/>
        <end position="281"/>
    </location>
</feature>
<keyword evidence="2" id="KW-0812">Transmembrane</keyword>
<gene>
    <name evidence="3" type="ORF">PT974_09370</name>
</gene>
<feature type="transmembrane region" description="Helical" evidence="2">
    <location>
        <begin position="363"/>
        <end position="380"/>
    </location>
</feature>
<dbReference type="EMBL" id="JAVFKD010000014">
    <property type="protein sequence ID" value="KAK5991093.1"/>
    <property type="molecule type" value="Genomic_DNA"/>
</dbReference>
<feature type="compositionally biased region" description="Low complexity" evidence="1">
    <location>
        <begin position="28"/>
        <end position="41"/>
    </location>
</feature>
<evidence type="ECO:0000256" key="1">
    <source>
        <dbReference type="SAM" id="MobiDB-lite"/>
    </source>
</evidence>
<feature type="region of interest" description="Disordered" evidence="1">
    <location>
        <begin position="13"/>
        <end position="111"/>
    </location>
</feature>
<evidence type="ECO:0008006" key="5">
    <source>
        <dbReference type="Google" id="ProtNLM"/>
    </source>
</evidence>
<keyword evidence="2" id="KW-0472">Membrane</keyword>
<evidence type="ECO:0000313" key="4">
    <source>
        <dbReference type="Proteomes" id="UP001338125"/>
    </source>
</evidence>
<reference evidence="3 4" key="1">
    <citation type="submission" date="2024-01" db="EMBL/GenBank/DDBJ databases">
        <title>Complete genome of Cladobotryum mycophilum ATHUM6906.</title>
        <authorList>
            <person name="Christinaki A.C."/>
            <person name="Myridakis A.I."/>
            <person name="Kouvelis V.N."/>
        </authorList>
    </citation>
    <scope>NUCLEOTIDE SEQUENCE [LARGE SCALE GENOMIC DNA]</scope>
    <source>
        <strain evidence="3 4">ATHUM6906</strain>
    </source>
</reference>
<organism evidence="3 4">
    <name type="scientific">Cladobotryum mycophilum</name>
    <dbReference type="NCBI Taxonomy" id="491253"/>
    <lineage>
        <taxon>Eukaryota</taxon>
        <taxon>Fungi</taxon>
        <taxon>Dikarya</taxon>
        <taxon>Ascomycota</taxon>
        <taxon>Pezizomycotina</taxon>
        <taxon>Sordariomycetes</taxon>
        <taxon>Hypocreomycetidae</taxon>
        <taxon>Hypocreales</taxon>
        <taxon>Hypocreaceae</taxon>
        <taxon>Cladobotryum</taxon>
    </lineage>
</organism>
<feature type="transmembrane region" description="Helical" evidence="2">
    <location>
        <begin position="321"/>
        <end position="343"/>
    </location>
</feature>
<feature type="compositionally biased region" description="Low complexity" evidence="1">
    <location>
        <begin position="71"/>
        <end position="89"/>
    </location>
</feature>
<dbReference type="InterPro" id="IPR021840">
    <property type="entry name" value="DUF3433"/>
</dbReference>
<evidence type="ECO:0000256" key="2">
    <source>
        <dbReference type="SAM" id="Phobius"/>
    </source>
</evidence>